<dbReference type="GO" id="GO:0006526">
    <property type="term" value="P:L-arginine biosynthetic process"/>
    <property type="evidence" value="ECO:0007669"/>
    <property type="project" value="UniProtKB-KW"/>
</dbReference>
<dbReference type="InterPro" id="IPR010169">
    <property type="entry name" value="AcOrn-deacetyl"/>
</dbReference>
<dbReference type="EC" id="3.5.1.16" evidence="11"/>
<sequence>MADHYTARQMLERLVAIPTISSDSNLPLIDFVADYLTQHGVETHRTYDDTGTKASLHALIGPPVAGGVILSGHTDVVPVEGQDWTTDPFTLKERNGKLYGRGTCDMKGFVATALAAVPDMLNANLTHPIMLALSYDEEVGCLGAPPMIDRITAELPAARACIVGEPSMMKLVDGHKGSIGLNVHVHGFEVHSSLVHTGVSAVMTAARLITWMHDTMQANRAAAPSDTGFEPPWTTLHAGIIHGGTAHNITAKDCTFVIDIRVAPHESVDEWEDRFRAKAAELEAEIQQIRPEASIQIERRGRVPGLLPETDGAAEALVRRLTGDNSTEKVSYGTEGGQFQERGVSTVICGPGSIKQAHQPDEFLSLEQLAEGERFIARLIAELQD</sequence>
<organism evidence="11 12">
    <name type="scientific">Pontivivens nitratireducens</name>
    <dbReference type="NCBI Taxonomy" id="2758038"/>
    <lineage>
        <taxon>Bacteria</taxon>
        <taxon>Pseudomonadati</taxon>
        <taxon>Pseudomonadota</taxon>
        <taxon>Alphaproteobacteria</taxon>
        <taxon>Rhodobacterales</taxon>
        <taxon>Paracoccaceae</taxon>
        <taxon>Pontivivens</taxon>
    </lineage>
</organism>
<comment type="similarity">
    <text evidence="2">Belongs to the peptidase M20A family. ArgE subfamily.</text>
</comment>
<evidence type="ECO:0000256" key="4">
    <source>
        <dbReference type="ARBA" id="ARBA00022571"/>
    </source>
</evidence>
<dbReference type="GO" id="GO:0008777">
    <property type="term" value="F:acetylornithine deacetylase activity"/>
    <property type="evidence" value="ECO:0007669"/>
    <property type="project" value="UniProtKB-EC"/>
</dbReference>
<evidence type="ECO:0000313" key="11">
    <source>
        <dbReference type="EMBL" id="QIK40968.1"/>
    </source>
</evidence>
<keyword evidence="6" id="KW-0479">Metal-binding</keyword>
<gene>
    <name evidence="11" type="primary">argE</name>
    <name evidence="11" type="ORF">G8E03_09420</name>
</gene>
<dbReference type="NCBIfam" id="TIGR01892">
    <property type="entry name" value="AcOrn-deacetyl"/>
    <property type="match status" value="1"/>
</dbReference>
<keyword evidence="5" id="KW-0028">Amino-acid biosynthesis</keyword>
<dbReference type="InterPro" id="IPR050072">
    <property type="entry name" value="Peptidase_M20A"/>
</dbReference>
<dbReference type="SUPFAM" id="SSF53187">
    <property type="entry name" value="Zn-dependent exopeptidases"/>
    <property type="match status" value="1"/>
</dbReference>
<dbReference type="InterPro" id="IPR001261">
    <property type="entry name" value="ArgE/DapE_CS"/>
</dbReference>
<dbReference type="PROSITE" id="PS00759">
    <property type="entry name" value="ARGE_DAPE_CPG2_2"/>
    <property type="match status" value="1"/>
</dbReference>
<protein>
    <submittedName>
        <fullName evidence="11">Acetylornithine deacetylase</fullName>
        <ecNumber evidence="11">3.5.1.16</ecNumber>
    </submittedName>
</protein>
<dbReference type="AlphaFoldDB" id="A0A6G7VM93"/>
<evidence type="ECO:0000256" key="2">
    <source>
        <dbReference type="ARBA" id="ARBA00005691"/>
    </source>
</evidence>
<evidence type="ECO:0000256" key="8">
    <source>
        <dbReference type="ARBA" id="ARBA00022833"/>
    </source>
</evidence>
<keyword evidence="3" id="KW-0963">Cytoplasm</keyword>
<name>A0A6G7VM93_9RHOB</name>
<keyword evidence="8" id="KW-0862">Zinc</keyword>
<accession>A0A6G7VM93</accession>
<dbReference type="SUPFAM" id="SSF55031">
    <property type="entry name" value="Bacterial exopeptidase dimerisation domain"/>
    <property type="match status" value="1"/>
</dbReference>
<dbReference type="Gene3D" id="3.30.70.360">
    <property type="match status" value="1"/>
</dbReference>
<dbReference type="InterPro" id="IPR036264">
    <property type="entry name" value="Bact_exopeptidase_dim_dom"/>
</dbReference>
<dbReference type="EMBL" id="CP049811">
    <property type="protein sequence ID" value="QIK40968.1"/>
    <property type="molecule type" value="Genomic_DNA"/>
</dbReference>
<proteinExistence type="inferred from homology"/>
<reference evidence="11 12" key="1">
    <citation type="submission" date="2020-03" db="EMBL/GenBank/DDBJ databases">
        <title>Complete genome sequence of Monaibacterium sp. ALG8 with diverse plasmids.</title>
        <authorList>
            <person name="Sun C."/>
        </authorList>
    </citation>
    <scope>NUCLEOTIDE SEQUENCE [LARGE SCALE GENOMIC DNA]</scope>
    <source>
        <strain evidence="11 12">ALG8</strain>
    </source>
</reference>
<evidence type="ECO:0000256" key="5">
    <source>
        <dbReference type="ARBA" id="ARBA00022605"/>
    </source>
</evidence>
<evidence type="ECO:0000256" key="9">
    <source>
        <dbReference type="ARBA" id="ARBA00023285"/>
    </source>
</evidence>
<evidence type="ECO:0000256" key="1">
    <source>
        <dbReference type="ARBA" id="ARBA00001947"/>
    </source>
</evidence>
<dbReference type="InterPro" id="IPR002933">
    <property type="entry name" value="Peptidase_M20"/>
</dbReference>
<keyword evidence="9" id="KW-0170">Cobalt</keyword>
<dbReference type="PANTHER" id="PTHR43808">
    <property type="entry name" value="ACETYLORNITHINE DEACETYLASE"/>
    <property type="match status" value="1"/>
</dbReference>
<evidence type="ECO:0000313" key="12">
    <source>
        <dbReference type="Proteomes" id="UP000500791"/>
    </source>
</evidence>
<dbReference type="InterPro" id="IPR011650">
    <property type="entry name" value="Peptidase_M20_dimer"/>
</dbReference>
<dbReference type="GO" id="GO:0046872">
    <property type="term" value="F:metal ion binding"/>
    <property type="evidence" value="ECO:0007669"/>
    <property type="project" value="UniProtKB-KW"/>
</dbReference>
<feature type="domain" description="Peptidase M20 dimerisation" evidence="10">
    <location>
        <begin position="174"/>
        <end position="283"/>
    </location>
</feature>
<dbReference type="CDD" id="cd03894">
    <property type="entry name" value="M20_ArgE"/>
    <property type="match status" value="1"/>
</dbReference>
<evidence type="ECO:0000256" key="7">
    <source>
        <dbReference type="ARBA" id="ARBA00022801"/>
    </source>
</evidence>
<dbReference type="Gene3D" id="3.40.630.10">
    <property type="entry name" value="Zn peptidases"/>
    <property type="match status" value="1"/>
</dbReference>
<dbReference type="Proteomes" id="UP000500791">
    <property type="component" value="Chromosome"/>
</dbReference>
<dbReference type="KEGG" id="mon:G8E03_09420"/>
<keyword evidence="4" id="KW-0055">Arginine biosynthesis</keyword>
<evidence type="ECO:0000256" key="3">
    <source>
        <dbReference type="ARBA" id="ARBA00022490"/>
    </source>
</evidence>
<evidence type="ECO:0000259" key="10">
    <source>
        <dbReference type="Pfam" id="PF07687"/>
    </source>
</evidence>
<keyword evidence="7 11" id="KW-0378">Hydrolase</keyword>
<keyword evidence="12" id="KW-1185">Reference proteome</keyword>
<dbReference type="Pfam" id="PF07687">
    <property type="entry name" value="M20_dimer"/>
    <property type="match status" value="1"/>
</dbReference>
<evidence type="ECO:0000256" key="6">
    <source>
        <dbReference type="ARBA" id="ARBA00022723"/>
    </source>
</evidence>
<dbReference type="Pfam" id="PF01546">
    <property type="entry name" value="Peptidase_M20"/>
    <property type="match status" value="1"/>
</dbReference>
<dbReference type="NCBIfam" id="NF005710">
    <property type="entry name" value="PRK07522.1"/>
    <property type="match status" value="1"/>
</dbReference>
<dbReference type="PANTHER" id="PTHR43808:SF31">
    <property type="entry name" value="N-ACETYL-L-CITRULLINE DEACETYLASE"/>
    <property type="match status" value="1"/>
</dbReference>
<dbReference type="RefSeq" id="WP_166190991.1">
    <property type="nucleotide sequence ID" value="NZ_CP049811.1"/>
</dbReference>
<comment type="cofactor">
    <cofactor evidence="1">
        <name>Zn(2+)</name>
        <dbReference type="ChEBI" id="CHEBI:29105"/>
    </cofactor>
</comment>